<dbReference type="GO" id="GO:0005886">
    <property type="term" value="C:plasma membrane"/>
    <property type="evidence" value="ECO:0000318"/>
    <property type="project" value="GO_Central"/>
</dbReference>
<dbReference type="Pfam" id="PF16916">
    <property type="entry name" value="ZT_dimer"/>
    <property type="match status" value="1"/>
</dbReference>
<dbReference type="SUPFAM" id="SSF161111">
    <property type="entry name" value="Cation efflux protein transmembrane domain-like"/>
    <property type="match status" value="1"/>
</dbReference>
<dbReference type="InterPro" id="IPR002524">
    <property type="entry name" value="Cation_efflux"/>
</dbReference>
<dbReference type="PANTHER" id="PTHR11562:SF17">
    <property type="entry name" value="RE54080P-RELATED"/>
    <property type="match status" value="1"/>
</dbReference>
<dbReference type="RefSeq" id="XP_067740842.1">
    <property type="nucleotide sequence ID" value="XM_067881542.1"/>
</dbReference>
<accession>H3GTY4</accession>
<dbReference type="NCBIfam" id="TIGR01297">
    <property type="entry name" value="CDF"/>
    <property type="match status" value="1"/>
</dbReference>
<name>H3GTY4_PHYRM</name>
<dbReference type="GeneID" id="94217273"/>
<dbReference type="AlphaFoldDB" id="H3GTY4"/>
<evidence type="ECO:0000256" key="10">
    <source>
        <dbReference type="SAM" id="Phobius"/>
    </source>
</evidence>
<keyword evidence="4 10" id="KW-0812">Transmembrane</keyword>
<evidence type="ECO:0008006" key="15">
    <source>
        <dbReference type="Google" id="ProtNLM"/>
    </source>
</evidence>
<dbReference type="InParanoid" id="H3GTY4"/>
<evidence type="ECO:0000256" key="1">
    <source>
        <dbReference type="ARBA" id="ARBA00004141"/>
    </source>
</evidence>
<dbReference type="PANTHER" id="PTHR11562">
    <property type="entry name" value="CATION EFFLUX PROTEIN/ ZINC TRANSPORTER"/>
    <property type="match status" value="1"/>
</dbReference>
<comment type="subcellular location">
    <subcellularLocation>
        <location evidence="1">Membrane</location>
        <topology evidence="1">Multi-pass membrane protein</topology>
    </subcellularLocation>
</comment>
<keyword evidence="3" id="KW-0813">Transport</keyword>
<feature type="compositionally biased region" description="Basic and acidic residues" evidence="9">
    <location>
        <begin position="207"/>
        <end position="226"/>
    </location>
</feature>
<sequence length="455" mass="49403">MGEEAQPVKPQRTPLPSLNITVDASVDLEEVQGPATHDHLVALEKEELEDDKHEEAQHAQSAMRKLQLACLCSFVFMCVQFAGGYYADSLAIMTDAAHLLSDVAGFLVSLFAMYLGQLPASASMPFGYHRAEVIGALVSVLLIWVLAIGLMFTAVRRMIDQGRPDAKETVDGKAMFLVAVFGLGVNLLLMKILGHGHSHGGHGHSHGGHEHSHGGHGHSHGEERNVVEQSPSMQDVVRTPMSAMALIDVVEEPCGGVSEGLAPKSSVFENINVRAAYIHALGDFVQSVGVCLAGALIWHNPSWQMADPITTILFSFLVLGTTVGVLSRSVHILMEGAPPALDLRVVEKRIRALPSVYDVHDLHMWMLTEGHYAASVHILPNGEPRKALRSTQRVLASLGVRKQTVQVEDPTDRDWSEDLYCNWTTYSSEAESKMSVPRAGTKRAALDPLPGATFD</sequence>
<keyword evidence="7" id="KW-0406">Ion transport</keyword>
<dbReference type="OrthoDB" id="9944568at2759"/>
<dbReference type="Gene3D" id="1.20.1510.10">
    <property type="entry name" value="Cation efflux protein transmembrane domain"/>
    <property type="match status" value="1"/>
</dbReference>
<feature type="domain" description="Cation efflux protein transmembrane" evidence="11">
    <location>
        <begin position="67"/>
        <end position="334"/>
    </location>
</feature>
<dbReference type="VEuPathDB" id="FungiDB:KRP23_11032"/>
<keyword evidence="8 10" id="KW-0472">Membrane</keyword>
<feature type="region of interest" description="Disordered" evidence="9">
    <location>
        <begin position="199"/>
        <end position="231"/>
    </location>
</feature>
<evidence type="ECO:0000313" key="13">
    <source>
        <dbReference type="EnsemblProtists" id="Phyra80641"/>
    </source>
</evidence>
<keyword evidence="5" id="KW-0862">Zinc</keyword>
<dbReference type="GO" id="GO:0005385">
    <property type="term" value="F:zinc ion transmembrane transporter activity"/>
    <property type="evidence" value="ECO:0000318"/>
    <property type="project" value="GO_Central"/>
</dbReference>
<comment type="similarity">
    <text evidence="2">Belongs to the cation diffusion facilitator (CDF) transporter (TC 2.A.4) family. SLC30A subfamily.</text>
</comment>
<dbReference type="Pfam" id="PF01545">
    <property type="entry name" value="Cation_efflux"/>
    <property type="match status" value="1"/>
</dbReference>
<dbReference type="SUPFAM" id="SSF160240">
    <property type="entry name" value="Cation efflux protein cytoplasmic domain-like"/>
    <property type="match status" value="1"/>
</dbReference>
<evidence type="ECO:0000259" key="12">
    <source>
        <dbReference type="Pfam" id="PF16916"/>
    </source>
</evidence>
<dbReference type="OMA" id="GHEKMLH"/>
<dbReference type="InterPro" id="IPR036837">
    <property type="entry name" value="Cation_efflux_CTD_sf"/>
</dbReference>
<evidence type="ECO:0000256" key="6">
    <source>
        <dbReference type="ARBA" id="ARBA00022989"/>
    </source>
</evidence>
<evidence type="ECO:0000256" key="3">
    <source>
        <dbReference type="ARBA" id="ARBA00022448"/>
    </source>
</evidence>
<keyword evidence="5" id="KW-0864">Zinc transport</keyword>
<evidence type="ECO:0000256" key="5">
    <source>
        <dbReference type="ARBA" id="ARBA00022906"/>
    </source>
</evidence>
<feature type="transmembrane region" description="Helical" evidence="10">
    <location>
        <begin position="174"/>
        <end position="193"/>
    </location>
</feature>
<evidence type="ECO:0000256" key="9">
    <source>
        <dbReference type="SAM" id="MobiDB-lite"/>
    </source>
</evidence>
<evidence type="ECO:0000256" key="7">
    <source>
        <dbReference type="ARBA" id="ARBA00023065"/>
    </source>
</evidence>
<dbReference type="VEuPathDB" id="FungiDB:KRP22_11730"/>
<keyword evidence="6 10" id="KW-1133">Transmembrane helix</keyword>
<feature type="transmembrane region" description="Helical" evidence="10">
    <location>
        <begin position="99"/>
        <end position="121"/>
    </location>
</feature>
<dbReference type="InterPro" id="IPR050681">
    <property type="entry name" value="CDF/SLC30A"/>
</dbReference>
<evidence type="ECO:0000256" key="8">
    <source>
        <dbReference type="ARBA" id="ARBA00023136"/>
    </source>
</evidence>
<proteinExistence type="inferred from homology"/>
<evidence type="ECO:0000256" key="2">
    <source>
        <dbReference type="ARBA" id="ARBA00008873"/>
    </source>
</evidence>
<evidence type="ECO:0000259" key="11">
    <source>
        <dbReference type="Pfam" id="PF01545"/>
    </source>
</evidence>
<feature type="transmembrane region" description="Helical" evidence="10">
    <location>
        <begin position="68"/>
        <end position="87"/>
    </location>
</feature>
<protein>
    <recommendedName>
        <fullName evidence="15">Cation efflux protein cytoplasmic domain-containing protein</fullName>
    </recommendedName>
</protein>
<dbReference type="InterPro" id="IPR058533">
    <property type="entry name" value="Cation_efflux_TM"/>
</dbReference>
<dbReference type="FunCoup" id="H3GTY4">
    <property type="interactions" value="2"/>
</dbReference>
<dbReference type="HOGENOM" id="CLU_013430_0_1_1"/>
<organism evidence="13 14">
    <name type="scientific">Phytophthora ramorum</name>
    <name type="common">Sudden oak death agent</name>
    <dbReference type="NCBI Taxonomy" id="164328"/>
    <lineage>
        <taxon>Eukaryota</taxon>
        <taxon>Sar</taxon>
        <taxon>Stramenopiles</taxon>
        <taxon>Oomycota</taxon>
        <taxon>Peronosporomycetes</taxon>
        <taxon>Peronosporales</taxon>
        <taxon>Peronosporaceae</taxon>
        <taxon>Phytophthora</taxon>
    </lineage>
</organism>
<dbReference type="InterPro" id="IPR027470">
    <property type="entry name" value="Cation_efflux_CTD"/>
</dbReference>
<dbReference type="EnsemblProtists" id="Phyra80641">
    <property type="protein sequence ID" value="Phyra80641"/>
    <property type="gene ID" value="Phyra80641"/>
</dbReference>
<feature type="region of interest" description="Disordered" evidence="9">
    <location>
        <begin position="431"/>
        <end position="455"/>
    </location>
</feature>
<dbReference type="GO" id="GO:0071577">
    <property type="term" value="P:zinc ion transmembrane transport"/>
    <property type="evidence" value="ECO:0000318"/>
    <property type="project" value="GO_Central"/>
</dbReference>
<keyword evidence="14" id="KW-1185">Reference proteome</keyword>
<dbReference type="EMBL" id="DS566048">
    <property type="status" value="NOT_ANNOTATED_CDS"/>
    <property type="molecule type" value="Genomic_DNA"/>
</dbReference>
<reference evidence="14" key="1">
    <citation type="journal article" date="2006" name="Science">
        <title>Phytophthora genome sequences uncover evolutionary origins and mechanisms of pathogenesis.</title>
        <authorList>
            <person name="Tyler B.M."/>
            <person name="Tripathy S."/>
            <person name="Zhang X."/>
            <person name="Dehal P."/>
            <person name="Jiang R.H."/>
            <person name="Aerts A."/>
            <person name="Arredondo F.D."/>
            <person name="Baxter L."/>
            <person name="Bensasson D."/>
            <person name="Beynon J.L."/>
            <person name="Chapman J."/>
            <person name="Damasceno C.M."/>
            <person name="Dorrance A.E."/>
            <person name="Dou D."/>
            <person name="Dickerman A.W."/>
            <person name="Dubchak I.L."/>
            <person name="Garbelotto M."/>
            <person name="Gijzen M."/>
            <person name="Gordon S.G."/>
            <person name="Govers F."/>
            <person name="Grunwald N.J."/>
            <person name="Huang W."/>
            <person name="Ivors K.L."/>
            <person name="Jones R.W."/>
            <person name="Kamoun S."/>
            <person name="Krampis K."/>
            <person name="Lamour K.H."/>
            <person name="Lee M.K."/>
            <person name="McDonald W.H."/>
            <person name="Medina M."/>
            <person name="Meijer H.J."/>
            <person name="Nordberg E.K."/>
            <person name="Maclean D.J."/>
            <person name="Ospina-Giraldo M.D."/>
            <person name="Morris P.F."/>
            <person name="Phuntumart V."/>
            <person name="Putnam N.H."/>
            <person name="Rash S."/>
            <person name="Rose J.K."/>
            <person name="Sakihama Y."/>
            <person name="Salamov A.A."/>
            <person name="Savidor A."/>
            <person name="Scheuring C.F."/>
            <person name="Smith B.M."/>
            <person name="Sobral B.W."/>
            <person name="Terry A."/>
            <person name="Torto-Alalibo T.A."/>
            <person name="Win J."/>
            <person name="Xu Z."/>
            <person name="Zhang H."/>
            <person name="Grigoriev I.V."/>
            <person name="Rokhsar D.S."/>
            <person name="Boore J.L."/>
        </authorList>
    </citation>
    <scope>NUCLEOTIDE SEQUENCE [LARGE SCALE GENOMIC DNA]</scope>
    <source>
        <strain evidence="14">Pr102</strain>
    </source>
</reference>
<feature type="transmembrane region" description="Helical" evidence="10">
    <location>
        <begin position="133"/>
        <end position="154"/>
    </location>
</feature>
<feature type="domain" description="Cation efflux protein cytoplasmic" evidence="12">
    <location>
        <begin position="338"/>
        <end position="383"/>
    </location>
</feature>
<dbReference type="Proteomes" id="UP000005238">
    <property type="component" value="Unassembled WGS sequence"/>
</dbReference>
<dbReference type="InterPro" id="IPR027469">
    <property type="entry name" value="Cation_efflux_TMD_sf"/>
</dbReference>
<dbReference type="eggNOG" id="KOG1482">
    <property type="taxonomic scope" value="Eukaryota"/>
</dbReference>
<reference evidence="13" key="2">
    <citation type="submission" date="2015-06" db="UniProtKB">
        <authorList>
            <consortium name="EnsemblProtists"/>
        </authorList>
    </citation>
    <scope>IDENTIFICATION</scope>
    <source>
        <strain evidence="13">Pr102</strain>
    </source>
</reference>
<evidence type="ECO:0000256" key="4">
    <source>
        <dbReference type="ARBA" id="ARBA00022692"/>
    </source>
</evidence>
<evidence type="ECO:0000313" key="14">
    <source>
        <dbReference type="Proteomes" id="UP000005238"/>
    </source>
</evidence>
<feature type="transmembrane region" description="Helical" evidence="10">
    <location>
        <begin position="276"/>
        <end position="297"/>
    </location>
</feature>
<feature type="transmembrane region" description="Helical" evidence="10">
    <location>
        <begin position="309"/>
        <end position="326"/>
    </location>
</feature>